<dbReference type="RefSeq" id="WP_089887571.1">
    <property type="nucleotide sequence ID" value="NZ_FNGV01000003.1"/>
</dbReference>
<dbReference type="OrthoDB" id="4845881at2"/>
<evidence type="ECO:0000313" key="1">
    <source>
        <dbReference type="EMBL" id="SDL85886.1"/>
    </source>
</evidence>
<dbReference type="Proteomes" id="UP000199440">
    <property type="component" value="Unassembled WGS sequence"/>
</dbReference>
<dbReference type="AlphaFoldDB" id="A0A1G9NH31"/>
<keyword evidence="2" id="KW-1185">Reference proteome</keyword>
<protein>
    <recommendedName>
        <fullName evidence="3">Carboxypeptidase regulatory-like domain-containing protein</fullName>
    </recommendedName>
</protein>
<accession>A0A1G9NH31</accession>
<dbReference type="EMBL" id="FNGV01000003">
    <property type="protein sequence ID" value="SDL85886.1"/>
    <property type="molecule type" value="Genomic_DNA"/>
</dbReference>
<name>A0A1G9NH31_9FLAO</name>
<organism evidence="1 2">
    <name type="scientific">Kriegella aquimaris</name>
    <dbReference type="NCBI Taxonomy" id="192904"/>
    <lineage>
        <taxon>Bacteria</taxon>
        <taxon>Pseudomonadati</taxon>
        <taxon>Bacteroidota</taxon>
        <taxon>Flavobacteriia</taxon>
        <taxon>Flavobacteriales</taxon>
        <taxon>Flavobacteriaceae</taxon>
        <taxon>Kriegella</taxon>
    </lineage>
</organism>
<evidence type="ECO:0000313" key="2">
    <source>
        <dbReference type="Proteomes" id="UP000199440"/>
    </source>
</evidence>
<evidence type="ECO:0008006" key="3">
    <source>
        <dbReference type="Google" id="ProtNLM"/>
    </source>
</evidence>
<sequence>MGFYIKGNFCGSLCRNFHEPLSNVVVKVYLPEEPTTENSRTKYTFGILKEETVLKKIKFLIGIGKTDALGNYEIKLSDQYNGGPVAFDIEVTEVPRQKAKISKKIQFTLTTLQPVWKEGGGESYYNWHYCLPFKFWASIRTAFDAWMICGYVKSASDHRIPIAGAKVSAYDSDWIKDDFLGTVSTDSSGYFRIDYSSVDFKKTFLSPLVNVETPFSPIPGPGVYFKVASNEGVMLFEENKADGEKMPRRNIPNCFDIELYVDCNE</sequence>
<reference evidence="1 2" key="1">
    <citation type="submission" date="2016-10" db="EMBL/GenBank/DDBJ databases">
        <authorList>
            <person name="de Groot N.N."/>
        </authorList>
    </citation>
    <scope>NUCLEOTIDE SEQUENCE [LARGE SCALE GENOMIC DNA]</scope>
    <source>
        <strain evidence="1 2">DSM 19886</strain>
    </source>
</reference>
<gene>
    <name evidence="1" type="ORF">SAMN04488514_103180</name>
</gene>
<proteinExistence type="predicted"/>